<reference evidence="1 2" key="1">
    <citation type="submission" date="2022-04" db="EMBL/GenBank/DDBJ databases">
        <title>Positive selection, recombination, and allopatry shape intraspecific diversity of widespread and dominant cyanobacteria.</title>
        <authorList>
            <person name="Wei J."/>
            <person name="Shu W."/>
            <person name="Hu C."/>
        </authorList>
    </citation>
    <scope>NUCLEOTIDE SEQUENCE [LARGE SCALE GENOMIC DNA]</scope>
    <source>
        <strain evidence="1 2">AS-A4</strain>
    </source>
</reference>
<accession>A0ABV0KST7</accession>
<protein>
    <submittedName>
        <fullName evidence="1">Uncharacterized protein</fullName>
    </submittedName>
</protein>
<evidence type="ECO:0000313" key="1">
    <source>
        <dbReference type="EMBL" id="MEP1062056.1"/>
    </source>
</evidence>
<organism evidence="1 2">
    <name type="scientific">Stenomitos frigidus AS-A4</name>
    <dbReference type="NCBI Taxonomy" id="2933935"/>
    <lineage>
        <taxon>Bacteria</taxon>
        <taxon>Bacillati</taxon>
        <taxon>Cyanobacteriota</taxon>
        <taxon>Cyanophyceae</taxon>
        <taxon>Leptolyngbyales</taxon>
        <taxon>Leptolyngbyaceae</taxon>
        <taxon>Stenomitos</taxon>
    </lineage>
</organism>
<proteinExistence type="predicted"/>
<dbReference type="RefSeq" id="WP_190449448.1">
    <property type="nucleotide sequence ID" value="NZ_JAMPLM010000051.1"/>
</dbReference>
<name>A0ABV0KST7_9CYAN</name>
<dbReference type="Proteomes" id="UP001476950">
    <property type="component" value="Unassembled WGS sequence"/>
</dbReference>
<dbReference type="EMBL" id="JAMPLM010000051">
    <property type="protein sequence ID" value="MEP1062056.1"/>
    <property type="molecule type" value="Genomic_DNA"/>
</dbReference>
<sequence>MESLAYLYILAEEAEQLDQTQPQLVPLLGNEQPASSDWASSIAMQSAEISRGCLDCDRDSQSYPTFYL</sequence>
<comment type="caution">
    <text evidence="1">The sequence shown here is derived from an EMBL/GenBank/DDBJ whole genome shotgun (WGS) entry which is preliminary data.</text>
</comment>
<gene>
    <name evidence="1" type="ORF">NDI38_27145</name>
</gene>
<keyword evidence="2" id="KW-1185">Reference proteome</keyword>
<evidence type="ECO:0000313" key="2">
    <source>
        <dbReference type="Proteomes" id="UP001476950"/>
    </source>
</evidence>